<evidence type="ECO:0000313" key="2">
    <source>
        <dbReference type="Proteomes" id="UP000692954"/>
    </source>
</evidence>
<dbReference type="EMBL" id="CAJJDN010000050">
    <property type="protein sequence ID" value="CAD8086663.1"/>
    <property type="molecule type" value="Genomic_DNA"/>
</dbReference>
<organism evidence="1 2">
    <name type="scientific">Paramecium sonneborni</name>
    <dbReference type="NCBI Taxonomy" id="65129"/>
    <lineage>
        <taxon>Eukaryota</taxon>
        <taxon>Sar</taxon>
        <taxon>Alveolata</taxon>
        <taxon>Ciliophora</taxon>
        <taxon>Intramacronucleata</taxon>
        <taxon>Oligohymenophorea</taxon>
        <taxon>Peniculida</taxon>
        <taxon>Parameciidae</taxon>
        <taxon>Paramecium</taxon>
    </lineage>
</organism>
<evidence type="ECO:0000313" key="1">
    <source>
        <dbReference type="EMBL" id="CAD8086663.1"/>
    </source>
</evidence>
<gene>
    <name evidence="1" type="ORF">PSON_ATCC_30995.1.T0500127</name>
</gene>
<keyword evidence="2" id="KW-1185">Reference proteome</keyword>
<proteinExistence type="predicted"/>
<reference evidence="1" key="1">
    <citation type="submission" date="2021-01" db="EMBL/GenBank/DDBJ databases">
        <authorList>
            <consortium name="Genoscope - CEA"/>
            <person name="William W."/>
        </authorList>
    </citation>
    <scope>NUCLEOTIDE SEQUENCE</scope>
</reference>
<dbReference type="Proteomes" id="UP000692954">
    <property type="component" value="Unassembled WGS sequence"/>
</dbReference>
<sequence>MENVNKLTQISYLQWFESGYIMKMMQNKIYRRVAFQGILGNENCIEMKHQQDKEECELKQYINQKKDKYVIRTIY</sequence>
<comment type="caution">
    <text evidence="1">The sequence shown here is derived from an EMBL/GenBank/DDBJ whole genome shotgun (WGS) entry which is preliminary data.</text>
</comment>
<accession>A0A8S1NAT0</accession>
<dbReference type="AlphaFoldDB" id="A0A8S1NAT0"/>
<name>A0A8S1NAT0_9CILI</name>
<protein>
    <submittedName>
        <fullName evidence="1">Uncharacterized protein</fullName>
    </submittedName>
</protein>